<evidence type="ECO:0000256" key="3">
    <source>
        <dbReference type="SAM" id="SignalP"/>
    </source>
</evidence>
<reference evidence="5" key="1">
    <citation type="submission" date="2019-11" db="EMBL/GenBank/DDBJ databases">
        <authorList>
            <person name="Feng L."/>
        </authorList>
    </citation>
    <scope>NUCLEOTIDE SEQUENCE</scope>
    <source>
        <strain evidence="5">CbolteaeLFYP116</strain>
    </source>
</reference>
<proteinExistence type="predicted"/>
<keyword evidence="2" id="KW-0472">Membrane</keyword>
<feature type="region of interest" description="Disordered" evidence="1">
    <location>
        <begin position="30"/>
        <end position="61"/>
    </location>
</feature>
<keyword evidence="2" id="KW-1133">Transmembrane helix</keyword>
<feature type="transmembrane region" description="Helical" evidence="2">
    <location>
        <begin position="149"/>
        <end position="169"/>
    </location>
</feature>
<sequence length="221" mass="24351">MMKTKSRMAAALASVFLCLPVFALPAYAQSAEPTEEPPAQEETTTAKPFTPEGTGTVVDNATDEDGKEFYTIQTPDEHVFFLVIDKQRTSENVYFLDAVTEKDLLSLAQSEKEPETVEPEPEPTPAPQEPADEPEPTPTPEPEKKDSPIGTILLVLAVAVIGGGAGWYFKIYRPKHQAPDLDEEEIDFEEEGDEPDGNSDLPPWDEDEPEEGDEPGKEDME</sequence>
<dbReference type="RefSeq" id="WP_002575644.1">
    <property type="nucleotide sequence ID" value="NZ_BAABZS010000001.1"/>
</dbReference>
<dbReference type="Pfam" id="PF14283">
    <property type="entry name" value="CD1107-like"/>
    <property type="match status" value="1"/>
</dbReference>
<dbReference type="AlphaFoldDB" id="A0A6N2XBQ4"/>
<feature type="chain" id="PRO_5027120156" description="Mobile element protein CD1107-like domain-containing protein" evidence="3">
    <location>
        <begin position="29"/>
        <end position="221"/>
    </location>
</feature>
<feature type="compositionally biased region" description="Acidic residues" evidence="1">
    <location>
        <begin position="180"/>
        <end position="213"/>
    </location>
</feature>
<feature type="signal peptide" evidence="3">
    <location>
        <begin position="1"/>
        <end position="28"/>
    </location>
</feature>
<evidence type="ECO:0000259" key="4">
    <source>
        <dbReference type="Pfam" id="PF14283"/>
    </source>
</evidence>
<name>A0A6N2XBQ4_9FIRM</name>
<evidence type="ECO:0000313" key="5">
    <source>
        <dbReference type="EMBL" id="VYT51513.1"/>
    </source>
</evidence>
<organism evidence="5">
    <name type="scientific">Enterocloster bolteae</name>
    <dbReference type="NCBI Taxonomy" id="208479"/>
    <lineage>
        <taxon>Bacteria</taxon>
        <taxon>Bacillati</taxon>
        <taxon>Bacillota</taxon>
        <taxon>Clostridia</taxon>
        <taxon>Lachnospirales</taxon>
        <taxon>Lachnospiraceae</taxon>
        <taxon>Enterocloster</taxon>
    </lineage>
</organism>
<evidence type="ECO:0000256" key="1">
    <source>
        <dbReference type="SAM" id="MobiDB-lite"/>
    </source>
</evidence>
<keyword evidence="3" id="KW-0732">Signal</keyword>
<protein>
    <recommendedName>
        <fullName evidence="4">Mobile element protein CD1107-like domain-containing protein</fullName>
    </recommendedName>
</protein>
<accession>A0A6N2XBQ4</accession>
<dbReference type="GeneID" id="23113506"/>
<dbReference type="EMBL" id="CACRTF010000017">
    <property type="protein sequence ID" value="VYT51513.1"/>
    <property type="molecule type" value="Genomic_DNA"/>
</dbReference>
<evidence type="ECO:0000256" key="2">
    <source>
        <dbReference type="SAM" id="Phobius"/>
    </source>
</evidence>
<gene>
    <name evidence="5" type="ORF">CBLFYP116_04745</name>
</gene>
<keyword evidence="2" id="KW-0812">Transmembrane</keyword>
<dbReference type="InterPro" id="IPR025376">
    <property type="entry name" value="CD1107-like_dom"/>
</dbReference>
<feature type="region of interest" description="Disordered" evidence="1">
    <location>
        <begin position="109"/>
        <end position="148"/>
    </location>
</feature>
<feature type="region of interest" description="Disordered" evidence="1">
    <location>
        <begin position="180"/>
        <end position="221"/>
    </location>
</feature>
<feature type="domain" description="Mobile element protein CD1107-like" evidence="4">
    <location>
        <begin position="48"/>
        <end position="177"/>
    </location>
</feature>